<dbReference type="Proteomes" id="UP001054837">
    <property type="component" value="Unassembled WGS sequence"/>
</dbReference>
<reference evidence="2 3" key="1">
    <citation type="submission" date="2021-06" db="EMBL/GenBank/DDBJ databases">
        <title>Caerostris darwini draft genome.</title>
        <authorList>
            <person name="Kono N."/>
            <person name="Arakawa K."/>
        </authorList>
    </citation>
    <scope>NUCLEOTIDE SEQUENCE [LARGE SCALE GENOMIC DNA]</scope>
</reference>
<gene>
    <name evidence="2" type="ORF">CDAR_232901</name>
</gene>
<dbReference type="Gene3D" id="3.30.420.10">
    <property type="entry name" value="Ribonuclease H-like superfamily/Ribonuclease H"/>
    <property type="match status" value="1"/>
</dbReference>
<comment type="caution">
    <text evidence="2">The sequence shown here is derived from an EMBL/GenBank/DDBJ whole genome shotgun (WGS) entry which is preliminary data.</text>
</comment>
<proteinExistence type="predicted"/>
<feature type="compositionally biased region" description="Basic and acidic residues" evidence="1">
    <location>
        <begin position="137"/>
        <end position="152"/>
    </location>
</feature>
<dbReference type="InterPro" id="IPR036397">
    <property type="entry name" value="RNaseH_sf"/>
</dbReference>
<evidence type="ECO:0000256" key="1">
    <source>
        <dbReference type="SAM" id="MobiDB-lite"/>
    </source>
</evidence>
<evidence type="ECO:0000313" key="3">
    <source>
        <dbReference type="Proteomes" id="UP001054837"/>
    </source>
</evidence>
<feature type="region of interest" description="Disordered" evidence="1">
    <location>
        <begin position="1"/>
        <end position="43"/>
    </location>
</feature>
<protein>
    <recommendedName>
        <fullName evidence="4">Tc1-like transposase DDE domain-containing protein</fullName>
    </recommendedName>
</protein>
<name>A0AAV4T6M0_9ARAC</name>
<accession>A0AAV4T6M0</accession>
<feature type="region of interest" description="Disordered" evidence="1">
    <location>
        <begin position="131"/>
        <end position="152"/>
    </location>
</feature>
<evidence type="ECO:0008006" key="4">
    <source>
        <dbReference type="Google" id="ProtNLM"/>
    </source>
</evidence>
<dbReference type="GO" id="GO:0003676">
    <property type="term" value="F:nucleic acid binding"/>
    <property type="evidence" value="ECO:0007669"/>
    <property type="project" value="InterPro"/>
</dbReference>
<dbReference type="AlphaFoldDB" id="A0AAV4T6M0"/>
<organism evidence="2 3">
    <name type="scientific">Caerostris darwini</name>
    <dbReference type="NCBI Taxonomy" id="1538125"/>
    <lineage>
        <taxon>Eukaryota</taxon>
        <taxon>Metazoa</taxon>
        <taxon>Ecdysozoa</taxon>
        <taxon>Arthropoda</taxon>
        <taxon>Chelicerata</taxon>
        <taxon>Arachnida</taxon>
        <taxon>Araneae</taxon>
        <taxon>Araneomorphae</taxon>
        <taxon>Entelegynae</taxon>
        <taxon>Araneoidea</taxon>
        <taxon>Araneidae</taxon>
        <taxon>Caerostris</taxon>
    </lineage>
</organism>
<dbReference type="EMBL" id="BPLQ01009048">
    <property type="protein sequence ID" value="GIY41354.1"/>
    <property type="molecule type" value="Genomic_DNA"/>
</dbReference>
<sequence length="227" mass="25339">MCEVRSKSIMGTSAEPSLSRKKKYPGQPARDHLLYDKDEGESSDSWRWARTLVSCPKNPTPGPGQDERWHAVGRIEAGQSITDVALFFDIHHSPSNPEGYDYIDVDSMSIGLCLIGVTLCSRMSQNLPCKQKTGSKGLERSSHSQSSPEHHPRWERHIAAVIVNNYLESEGIACMEWPVYSHDLNLIQNLRDALSCAVCKCFPPPSHYHRVAKCSMRGRVNACICNG</sequence>
<keyword evidence="3" id="KW-1185">Reference proteome</keyword>
<evidence type="ECO:0000313" key="2">
    <source>
        <dbReference type="EMBL" id="GIY41354.1"/>
    </source>
</evidence>